<evidence type="ECO:0000313" key="1">
    <source>
        <dbReference type="EMBL" id="MBL7253331.1"/>
    </source>
</evidence>
<proteinExistence type="predicted"/>
<keyword evidence="2" id="KW-1185">Reference proteome</keyword>
<name>A0ABS1VF49_9ACTN</name>
<protein>
    <submittedName>
        <fullName evidence="1">Uncharacterized protein</fullName>
    </submittedName>
</protein>
<evidence type="ECO:0000313" key="2">
    <source>
        <dbReference type="Proteomes" id="UP000598996"/>
    </source>
</evidence>
<gene>
    <name evidence="1" type="ORF">JKJ07_03305</name>
</gene>
<organism evidence="1 2">
    <name type="scientific">Paractinoplanes lichenicola</name>
    <dbReference type="NCBI Taxonomy" id="2802976"/>
    <lineage>
        <taxon>Bacteria</taxon>
        <taxon>Bacillati</taxon>
        <taxon>Actinomycetota</taxon>
        <taxon>Actinomycetes</taxon>
        <taxon>Micromonosporales</taxon>
        <taxon>Micromonosporaceae</taxon>
        <taxon>Paractinoplanes</taxon>
    </lineage>
</organism>
<sequence length="45" mass="5121">MTSDIQLERPVRPSDMRAHRALHGRRGRFGTIVEAIVQAINAFFV</sequence>
<comment type="caution">
    <text evidence="1">The sequence shown here is derived from an EMBL/GenBank/DDBJ whole genome shotgun (WGS) entry which is preliminary data.</text>
</comment>
<dbReference type="EMBL" id="JAENHO010000001">
    <property type="protein sequence ID" value="MBL7253331.1"/>
    <property type="molecule type" value="Genomic_DNA"/>
</dbReference>
<reference evidence="1 2" key="1">
    <citation type="submission" date="2021-01" db="EMBL/GenBank/DDBJ databases">
        <title>Actinoplanes sp. nov. LDG1-01 isolated from lichen.</title>
        <authorList>
            <person name="Saeng-In P."/>
            <person name="Phongsopitanun W."/>
            <person name="Kanchanasin P."/>
            <person name="Yuki M."/>
            <person name="Kudo T."/>
            <person name="Ohkuma M."/>
            <person name="Tanasupawat S."/>
        </authorList>
    </citation>
    <scope>NUCLEOTIDE SEQUENCE [LARGE SCALE GENOMIC DNA]</scope>
    <source>
        <strain evidence="1 2">LDG1-01</strain>
    </source>
</reference>
<dbReference type="RefSeq" id="WP_202989692.1">
    <property type="nucleotide sequence ID" value="NZ_JAENHO010000001.1"/>
</dbReference>
<dbReference type="Proteomes" id="UP000598996">
    <property type="component" value="Unassembled WGS sequence"/>
</dbReference>
<accession>A0ABS1VF49</accession>